<dbReference type="EMBL" id="LZLQ01000015">
    <property type="protein sequence ID" value="OBK19382.1"/>
    <property type="molecule type" value="Genomic_DNA"/>
</dbReference>
<keyword evidence="8" id="KW-1185">Reference proteome</keyword>
<dbReference type="GO" id="GO:0032259">
    <property type="term" value="P:methylation"/>
    <property type="evidence" value="ECO:0007669"/>
    <property type="project" value="UniProtKB-KW"/>
</dbReference>
<evidence type="ECO:0000256" key="2">
    <source>
        <dbReference type="ARBA" id="ARBA00008138"/>
    </source>
</evidence>
<reference evidence="8" key="1">
    <citation type="submission" date="2016-06" db="EMBL/GenBank/DDBJ databases">
        <authorList>
            <person name="Sutton G."/>
            <person name="Brinkac L."/>
            <person name="Sanka R."/>
            <person name="Adams M."/>
            <person name="Lau E."/>
            <person name="Garcia-Basteiro A."/>
            <person name="Lopez-Varela E."/>
            <person name="Palencia S."/>
        </authorList>
    </citation>
    <scope>NUCLEOTIDE SEQUENCE [LARGE SCALE GENOMIC DNA]</scope>
    <source>
        <strain evidence="8">1245139.5</strain>
    </source>
</reference>
<evidence type="ECO:0000256" key="3">
    <source>
        <dbReference type="ARBA" id="ARBA00022603"/>
    </source>
</evidence>
<evidence type="ECO:0000256" key="1">
    <source>
        <dbReference type="ARBA" id="ARBA00003907"/>
    </source>
</evidence>
<protein>
    <recommendedName>
        <fullName evidence="6">S-adenosyl-L-methionine-dependent methyltransferase</fullName>
        <ecNumber evidence="6">2.1.1.-</ecNumber>
    </recommendedName>
</protein>
<keyword evidence="3 6" id="KW-0489">Methyltransferase</keyword>
<comment type="caution">
    <text evidence="7">The sequence shown here is derived from an EMBL/GenBank/DDBJ whole genome shotgun (WGS) entry which is preliminary data.</text>
</comment>
<proteinExistence type="inferred from homology"/>
<dbReference type="Gene3D" id="3.40.50.150">
    <property type="entry name" value="Vaccinia Virus protein VP39"/>
    <property type="match status" value="1"/>
</dbReference>
<keyword evidence="4" id="KW-0808">Transferase</keyword>
<dbReference type="AlphaFoldDB" id="A0A1A3NG56"/>
<dbReference type="SUPFAM" id="SSF53335">
    <property type="entry name" value="S-adenosyl-L-methionine-dependent methyltransferases"/>
    <property type="match status" value="1"/>
</dbReference>
<dbReference type="Pfam" id="PF04072">
    <property type="entry name" value="LCM"/>
    <property type="match status" value="1"/>
</dbReference>
<dbReference type="PANTHER" id="PTHR43619:SF2">
    <property type="entry name" value="S-ADENOSYL-L-METHIONINE-DEPENDENT METHYLTRANSFERASES SUPERFAMILY PROTEIN"/>
    <property type="match status" value="1"/>
</dbReference>
<name>A0A1A3NG56_MYCAS</name>
<dbReference type="RefSeq" id="WP_065157013.1">
    <property type="nucleotide sequence ID" value="NZ_LZLQ01000015.1"/>
</dbReference>
<organism evidence="7 8">
    <name type="scientific">Mycobacterium asiaticum</name>
    <dbReference type="NCBI Taxonomy" id="1790"/>
    <lineage>
        <taxon>Bacteria</taxon>
        <taxon>Bacillati</taxon>
        <taxon>Actinomycetota</taxon>
        <taxon>Actinomycetes</taxon>
        <taxon>Mycobacteriales</taxon>
        <taxon>Mycobacteriaceae</taxon>
        <taxon>Mycobacterium</taxon>
    </lineage>
</organism>
<dbReference type="EC" id="2.1.1.-" evidence="6"/>
<gene>
    <name evidence="7" type="ORF">A5636_18480</name>
</gene>
<dbReference type="InterPro" id="IPR011610">
    <property type="entry name" value="SAM_mthyl_Trfase_ML2640-like"/>
</dbReference>
<dbReference type="InterPro" id="IPR029063">
    <property type="entry name" value="SAM-dependent_MTases_sf"/>
</dbReference>
<comment type="similarity">
    <text evidence="2 6">Belongs to the UPF0677 family.</text>
</comment>
<comment type="function">
    <text evidence="1 6">Exhibits S-adenosyl-L-methionine-dependent methyltransferase activity.</text>
</comment>
<evidence type="ECO:0000256" key="6">
    <source>
        <dbReference type="RuleBase" id="RU362030"/>
    </source>
</evidence>
<dbReference type="PANTHER" id="PTHR43619">
    <property type="entry name" value="S-ADENOSYL-L-METHIONINE-DEPENDENT METHYLTRANSFERASE YKTD-RELATED"/>
    <property type="match status" value="1"/>
</dbReference>
<evidence type="ECO:0000256" key="5">
    <source>
        <dbReference type="ARBA" id="ARBA00022691"/>
    </source>
</evidence>
<evidence type="ECO:0000256" key="4">
    <source>
        <dbReference type="ARBA" id="ARBA00022679"/>
    </source>
</evidence>
<dbReference type="NCBIfam" id="TIGR00027">
    <property type="entry name" value="mthyl_TIGR00027"/>
    <property type="match status" value="1"/>
</dbReference>
<sequence length="310" mass="33565">MSWDINTDLGSTALAVAAQRAAETAQDDPLIQDEFAAVLVAAANEPGWQRIAAGDLSWMGTEDAVGRRVARTGREYVATRTVFFDEFCTDAASLGINQFVILAAGLDARAYRLVPLTGKRVYEIDQPAVQAFKDAALTAHGAAPLADLRAIPGDLHDERWPLLLMEGGWDKSLPTAWLVEGILPYLSSTEHNALFDTLTELSAPDSRLAAEVYHHATKHFGDERLSAWRDGAAEIDDALGVDVDVTTFIKNHDASNTASWLAQHGWKVESLDSRDLMSRLGRPIPPDLRDVAPVSSLVTAVRVGPTISPT</sequence>
<dbReference type="OrthoDB" id="4689108at2"/>
<dbReference type="Proteomes" id="UP000093629">
    <property type="component" value="Unassembled WGS sequence"/>
</dbReference>
<evidence type="ECO:0000313" key="7">
    <source>
        <dbReference type="EMBL" id="OBK19382.1"/>
    </source>
</evidence>
<evidence type="ECO:0000313" key="8">
    <source>
        <dbReference type="Proteomes" id="UP000093629"/>
    </source>
</evidence>
<dbReference type="GO" id="GO:0008168">
    <property type="term" value="F:methyltransferase activity"/>
    <property type="evidence" value="ECO:0007669"/>
    <property type="project" value="UniProtKB-UniRule"/>
</dbReference>
<keyword evidence="5 6" id="KW-0949">S-adenosyl-L-methionine</keyword>
<dbReference type="InterPro" id="IPR007213">
    <property type="entry name" value="Ppm1/Ppm2/Tcmp"/>
</dbReference>
<accession>A0A1A3NG56</accession>